<dbReference type="AlphaFoldDB" id="A0AAD5DIU3"/>
<accession>A0AAD5DIU3</accession>
<dbReference type="EMBL" id="JADXDR010000143">
    <property type="protein sequence ID" value="KAI7837746.1"/>
    <property type="molecule type" value="Genomic_DNA"/>
</dbReference>
<dbReference type="SMART" id="SM00212">
    <property type="entry name" value="UBCc"/>
    <property type="match status" value="1"/>
</dbReference>
<evidence type="ECO:0000256" key="1">
    <source>
        <dbReference type="ARBA" id="ARBA00022679"/>
    </source>
</evidence>
<feature type="region of interest" description="Disordered" evidence="3">
    <location>
        <begin position="41"/>
        <end position="122"/>
    </location>
</feature>
<feature type="compositionally biased region" description="Low complexity" evidence="3">
    <location>
        <begin position="46"/>
        <end position="66"/>
    </location>
</feature>
<proteinExistence type="predicted"/>
<keyword evidence="2" id="KW-0833">Ubl conjugation pathway</keyword>
<dbReference type="InterPro" id="IPR000608">
    <property type="entry name" value="UBC"/>
</dbReference>
<dbReference type="PANTHER" id="PTHR46116">
    <property type="entry name" value="(E3-INDEPENDENT) E2 UBIQUITIN-CONJUGATING ENZYME"/>
    <property type="match status" value="1"/>
</dbReference>
<reference evidence="5" key="1">
    <citation type="submission" date="2020-11" db="EMBL/GenBank/DDBJ databases">
        <title>Chlorella ohadii genome sequencing and assembly.</title>
        <authorList>
            <person name="Murik O."/>
            <person name="Treves H."/>
            <person name="Kedem I."/>
            <person name="Shotland Y."/>
            <person name="Kaplan A."/>
        </authorList>
    </citation>
    <scope>NUCLEOTIDE SEQUENCE</scope>
    <source>
        <strain evidence="5">1</strain>
    </source>
</reference>
<evidence type="ECO:0000256" key="3">
    <source>
        <dbReference type="SAM" id="MobiDB-lite"/>
    </source>
</evidence>
<dbReference type="Gene3D" id="3.10.110.10">
    <property type="entry name" value="Ubiquitin Conjugating Enzyme"/>
    <property type="match status" value="1"/>
</dbReference>
<feature type="compositionally biased region" description="Low complexity" evidence="3">
    <location>
        <begin position="100"/>
        <end position="111"/>
    </location>
</feature>
<dbReference type="InterPro" id="IPR016135">
    <property type="entry name" value="UBQ-conjugating_enzyme/RWD"/>
</dbReference>
<evidence type="ECO:0000256" key="2">
    <source>
        <dbReference type="ARBA" id="ARBA00022786"/>
    </source>
</evidence>
<sequence length="494" mass="53315">MDVSGRRQLYCHVFQLVSCLAGSADLLPLLLQPADSDRLKSVMARSQAQQAQQAQQGQKQEQGSEQAEARQPSKRPRRGAGSTGRDKTEPETATEGGGAPADAAAASAPEQGSGGEASGGGGDTSCWEALQASLGGWQGRCACKLSSSYSSYPLSSNPILFTCPKPAPTQALRVQADVFRRNAEQLAAEGNEDDVALVGAILDVSECCGQVQEAQQAQQQVQQANGAGAVPTPEQRQQYEASLKPLAFQSIPLMRDHYFRQHAEAVPQGAVSDRLRRVTKEIATLPGQLPLAWESGILAAMDEDRMDVLRALIFAPNETPYACGAFAFDILLPPEYPNRPPQVQFLTTGGGRVRFNPNLYENGKVCLSLLGTWAGPGWQPGQSTLLQVLVSIQSMILGTPDPYFNEPGYASMEGTAQGRQESQRYNREQRRNTLQVAILGQLQKPPAGFEEAVRAHFRLKAPEVRHQARQWARDDASMKGLAAQVCTALDMLSS</sequence>
<keyword evidence="1" id="KW-0808">Transferase</keyword>
<organism evidence="5 6">
    <name type="scientific">Chlorella ohadii</name>
    <dbReference type="NCBI Taxonomy" id="2649997"/>
    <lineage>
        <taxon>Eukaryota</taxon>
        <taxon>Viridiplantae</taxon>
        <taxon>Chlorophyta</taxon>
        <taxon>core chlorophytes</taxon>
        <taxon>Trebouxiophyceae</taxon>
        <taxon>Chlorellales</taxon>
        <taxon>Chlorellaceae</taxon>
        <taxon>Chlorella clade</taxon>
        <taxon>Chlorella</taxon>
    </lineage>
</organism>
<name>A0AAD5DIU3_9CHLO</name>
<evidence type="ECO:0000313" key="5">
    <source>
        <dbReference type="EMBL" id="KAI7837746.1"/>
    </source>
</evidence>
<gene>
    <name evidence="5" type="ORF">COHA_008378</name>
</gene>
<dbReference type="GO" id="GO:0016740">
    <property type="term" value="F:transferase activity"/>
    <property type="evidence" value="ECO:0007669"/>
    <property type="project" value="UniProtKB-KW"/>
</dbReference>
<feature type="domain" description="UBC core" evidence="4">
    <location>
        <begin position="273"/>
        <end position="438"/>
    </location>
</feature>
<comment type="caution">
    <text evidence="5">The sequence shown here is derived from an EMBL/GenBank/DDBJ whole genome shotgun (WGS) entry which is preliminary data.</text>
</comment>
<dbReference type="Proteomes" id="UP001205105">
    <property type="component" value="Unassembled WGS sequence"/>
</dbReference>
<feature type="compositionally biased region" description="Gly residues" evidence="3">
    <location>
        <begin position="112"/>
        <end position="122"/>
    </location>
</feature>
<dbReference type="PANTHER" id="PTHR46116:SF39">
    <property type="entry name" value="BACULOVIRAL IAP REPEAT-CONTAINING PROTEIN 6"/>
    <property type="match status" value="1"/>
</dbReference>
<protein>
    <recommendedName>
        <fullName evidence="4">UBC core domain-containing protein</fullName>
    </recommendedName>
</protein>
<keyword evidence="6" id="KW-1185">Reference proteome</keyword>
<dbReference type="CDD" id="cd23810">
    <property type="entry name" value="UBCc_BIRC6"/>
    <property type="match status" value="1"/>
</dbReference>
<dbReference type="Pfam" id="PF00179">
    <property type="entry name" value="UQ_con"/>
    <property type="match status" value="1"/>
</dbReference>
<evidence type="ECO:0000313" key="6">
    <source>
        <dbReference type="Proteomes" id="UP001205105"/>
    </source>
</evidence>
<evidence type="ECO:0000259" key="4">
    <source>
        <dbReference type="PROSITE" id="PS50127"/>
    </source>
</evidence>
<dbReference type="PROSITE" id="PS50127">
    <property type="entry name" value="UBC_2"/>
    <property type="match status" value="1"/>
</dbReference>
<dbReference type="SUPFAM" id="SSF54495">
    <property type="entry name" value="UBC-like"/>
    <property type="match status" value="1"/>
</dbReference>